<keyword evidence="1 3" id="KW-0863">Zinc-finger</keyword>
<keyword evidence="2" id="KW-0862">Zinc</keyword>
<evidence type="ECO:0000256" key="3">
    <source>
        <dbReference type="PROSITE-ProRule" id="PRU00175"/>
    </source>
</evidence>
<evidence type="ECO:0000313" key="6">
    <source>
        <dbReference type="EMBL" id="CAL8106716.1"/>
    </source>
</evidence>
<dbReference type="InterPro" id="IPR001841">
    <property type="entry name" value="Znf_RING"/>
</dbReference>
<protein>
    <recommendedName>
        <fullName evidence="5">RING-type domain-containing protein</fullName>
    </recommendedName>
</protein>
<evidence type="ECO:0000256" key="2">
    <source>
        <dbReference type="ARBA" id="ARBA00022833"/>
    </source>
</evidence>
<dbReference type="CDD" id="cd16448">
    <property type="entry name" value="RING-H2"/>
    <property type="match status" value="1"/>
</dbReference>
<dbReference type="Proteomes" id="UP001642540">
    <property type="component" value="Unassembled WGS sequence"/>
</dbReference>
<keyword evidence="1 3" id="KW-0479">Metal-binding</keyword>
<dbReference type="PROSITE" id="PS50089">
    <property type="entry name" value="ZF_RING_2"/>
    <property type="match status" value="1"/>
</dbReference>
<evidence type="ECO:0000259" key="5">
    <source>
        <dbReference type="PROSITE" id="PS50089"/>
    </source>
</evidence>
<accession>A0ABP1QQ01</accession>
<dbReference type="SMART" id="SM00184">
    <property type="entry name" value="RING"/>
    <property type="match status" value="1"/>
</dbReference>
<evidence type="ECO:0000256" key="1">
    <source>
        <dbReference type="ARBA" id="ARBA00022771"/>
    </source>
</evidence>
<dbReference type="Gene3D" id="3.30.40.10">
    <property type="entry name" value="Zinc/RING finger domain, C3HC4 (zinc finger)"/>
    <property type="match status" value="1"/>
</dbReference>
<comment type="caution">
    <text evidence="6">The sequence shown here is derived from an EMBL/GenBank/DDBJ whole genome shotgun (WGS) entry which is preliminary data.</text>
</comment>
<feature type="domain" description="RING-type" evidence="5">
    <location>
        <begin position="4"/>
        <end position="46"/>
    </location>
</feature>
<keyword evidence="7" id="KW-1185">Reference proteome</keyword>
<feature type="region of interest" description="Disordered" evidence="4">
    <location>
        <begin position="322"/>
        <end position="352"/>
    </location>
</feature>
<organism evidence="6 7">
    <name type="scientific">Orchesella dallaii</name>
    <dbReference type="NCBI Taxonomy" id="48710"/>
    <lineage>
        <taxon>Eukaryota</taxon>
        <taxon>Metazoa</taxon>
        <taxon>Ecdysozoa</taxon>
        <taxon>Arthropoda</taxon>
        <taxon>Hexapoda</taxon>
        <taxon>Collembola</taxon>
        <taxon>Entomobryomorpha</taxon>
        <taxon>Entomobryoidea</taxon>
        <taxon>Orchesellidae</taxon>
        <taxon>Orchesellinae</taxon>
        <taxon>Orchesella</taxon>
    </lineage>
</organism>
<evidence type="ECO:0000313" key="7">
    <source>
        <dbReference type="Proteomes" id="UP001642540"/>
    </source>
</evidence>
<dbReference type="EMBL" id="CAXLJM020000038">
    <property type="protein sequence ID" value="CAL8106716.1"/>
    <property type="molecule type" value="Genomic_DNA"/>
</dbReference>
<dbReference type="SUPFAM" id="SSF57850">
    <property type="entry name" value="RING/U-box"/>
    <property type="match status" value="1"/>
</dbReference>
<name>A0ABP1QQ01_9HEXA</name>
<dbReference type="Pfam" id="PF13639">
    <property type="entry name" value="zf-RING_2"/>
    <property type="match status" value="1"/>
</dbReference>
<reference evidence="6 7" key="1">
    <citation type="submission" date="2024-08" db="EMBL/GenBank/DDBJ databases">
        <authorList>
            <person name="Cucini C."/>
            <person name="Frati F."/>
        </authorList>
    </citation>
    <scope>NUCLEOTIDE SEQUENCE [LARGE SCALE GENOMIC DNA]</scope>
</reference>
<dbReference type="InterPro" id="IPR013083">
    <property type="entry name" value="Znf_RING/FYVE/PHD"/>
</dbReference>
<sequence>MFICKLCKEGLLSNHDIIGTFCGHMFHPKCLDKYLLEVSSFCPSCHTSLCVDSNSEESDYCLLPLYPESNDVPYEYKISEKNTILQENVLLKRKLLEVIHALVLHQRERKDRRHIDLPLSPHNQNNCENVQDGYTENNLTFTEPQSPTSTIGKQRKLHKPEKHKVSVNETNNNITEDSVDSLDILDPDLLALCTQPSSTSLSEEDESRILRSKRREYLTWRNKAQSWLSKMEVAFNKLLGAEQLFSPKEFLQELRKFFNKTYNQGEIVDTAKQAGVVYLIIADVPQSETDEIHETIIRLARAYSAILTNVMDALNSLENKYGTSTGGSMRHSEKDSTSLSNYNSIDSSDRCSSISDDEVFEDIQYYEKSSQEVVDDHVSLRPIFSSKIVVHPDKDNDIFREPIFV</sequence>
<evidence type="ECO:0000256" key="4">
    <source>
        <dbReference type="SAM" id="MobiDB-lite"/>
    </source>
</evidence>
<proteinExistence type="predicted"/>
<gene>
    <name evidence="6" type="ORF">ODALV1_LOCUS12446</name>
</gene>